<comment type="catalytic activity">
    <reaction evidence="6">
        <text>N(6)-[(R)-dihydrolipoyl]-L-lysyl-[lipoyl-carrier protein] + a hydroperoxide = N(6)-[(R)-lipoyl]-L-lysyl-[lipoyl-carrier protein] + an alcohol + H2O</text>
        <dbReference type="Rhea" id="RHEA:62636"/>
        <dbReference type="Rhea" id="RHEA-COMP:10502"/>
        <dbReference type="Rhea" id="RHEA-COMP:16355"/>
        <dbReference type="ChEBI" id="CHEBI:15377"/>
        <dbReference type="ChEBI" id="CHEBI:30879"/>
        <dbReference type="ChEBI" id="CHEBI:35924"/>
        <dbReference type="ChEBI" id="CHEBI:83099"/>
        <dbReference type="ChEBI" id="CHEBI:83100"/>
        <dbReference type="EC" id="1.11.1.28"/>
    </reaction>
</comment>
<name>A0A176YR97_9BRAD</name>
<evidence type="ECO:0000256" key="5">
    <source>
        <dbReference type="ARBA" id="ARBA00023284"/>
    </source>
</evidence>
<accession>A0A176YR97</accession>
<feature type="disulfide bond" description="Interchain (with AhpC); in linked form" evidence="6">
    <location>
        <position position="134"/>
    </location>
</feature>
<dbReference type="NCBIfam" id="TIGR00778">
    <property type="entry name" value="ahpD_dom"/>
    <property type="match status" value="1"/>
</dbReference>
<dbReference type="PANTHER" id="PTHR33930:SF7">
    <property type="entry name" value="ALKYL HYDROPEROXIDE REDUCTASE AHPD"/>
    <property type="match status" value="1"/>
</dbReference>
<dbReference type="PANTHER" id="PTHR33930">
    <property type="entry name" value="ALKYL HYDROPEROXIDE REDUCTASE AHPD"/>
    <property type="match status" value="1"/>
</dbReference>
<dbReference type="Gene3D" id="1.20.1290.10">
    <property type="entry name" value="AhpD-like"/>
    <property type="match status" value="1"/>
</dbReference>
<dbReference type="AlphaFoldDB" id="A0A176YR97"/>
<comment type="similarity">
    <text evidence="6">Belongs to the AhpD family.</text>
</comment>
<evidence type="ECO:0000256" key="1">
    <source>
        <dbReference type="ARBA" id="ARBA00022559"/>
    </source>
</evidence>
<dbReference type="InterPro" id="IPR003779">
    <property type="entry name" value="CMD-like"/>
</dbReference>
<dbReference type="SUPFAM" id="SSF69118">
    <property type="entry name" value="AhpD-like"/>
    <property type="match status" value="1"/>
</dbReference>
<feature type="active site" description="Proton donor" evidence="6">
    <location>
        <position position="131"/>
    </location>
</feature>
<dbReference type="Pfam" id="PF02627">
    <property type="entry name" value="CMD"/>
    <property type="match status" value="1"/>
</dbReference>
<dbReference type="InterPro" id="IPR004675">
    <property type="entry name" value="AhpD_core"/>
</dbReference>
<keyword evidence="4 6" id="KW-1015">Disulfide bond</keyword>
<dbReference type="STRING" id="1505087.AYJ54_14010"/>
<dbReference type="GO" id="GO:0032843">
    <property type="term" value="F:hydroperoxide reductase activity"/>
    <property type="evidence" value="ECO:0007669"/>
    <property type="project" value="InterPro"/>
</dbReference>
<dbReference type="GO" id="GO:0045454">
    <property type="term" value="P:cell redox homeostasis"/>
    <property type="evidence" value="ECO:0007669"/>
    <property type="project" value="TreeGrafter"/>
</dbReference>
<feature type="active site" description="Cysteine sulfenic acid (-SOH) intermediate" evidence="6">
    <location>
        <position position="134"/>
    </location>
</feature>
<dbReference type="Proteomes" id="UP000076959">
    <property type="component" value="Unassembled WGS sequence"/>
</dbReference>
<keyword evidence="1 6" id="KW-0575">Peroxidase</keyword>
<protein>
    <recommendedName>
        <fullName evidence="6">Alkyl hydroperoxide reductase AhpD</fullName>
        <ecNumber evidence="6">1.11.1.28</ecNumber>
    </recommendedName>
    <alternativeName>
        <fullName evidence="6">Alkylhydroperoxidase AhpD</fullName>
    </alternativeName>
</protein>
<evidence type="ECO:0000256" key="4">
    <source>
        <dbReference type="ARBA" id="ARBA00023157"/>
    </source>
</evidence>
<dbReference type="GO" id="GO:0051920">
    <property type="term" value="F:peroxiredoxin activity"/>
    <property type="evidence" value="ECO:0007669"/>
    <property type="project" value="InterPro"/>
</dbReference>
<evidence type="ECO:0000256" key="3">
    <source>
        <dbReference type="ARBA" id="ARBA00023002"/>
    </source>
</evidence>
<gene>
    <name evidence="6" type="primary">ahpD</name>
    <name evidence="8" type="ORF">AYJ54_14010</name>
</gene>
<evidence type="ECO:0000259" key="7">
    <source>
        <dbReference type="Pfam" id="PF02627"/>
    </source>
</evidence>
<keyword evidence="5 6" id="KW-0676">Redox-active center</keyword>
<dbReference type="GO" id="GO:0006979">
    <property type="term" value="P:response to oxidative stress"/>
    <property type="evidence" value="ECO:0007669"/>
    <property type="project" value="InterPro"/>
</dbReference>
<dbReference type="InterPro" id="IPR029032">
    <property type="entry name" value="AhpD-like"/>
</dbReference>
<comment type="caution">
    <text evidence="8">The sequence shown here is derived from an EMBL/GenBank/DDBJ whole genome shotgun (WGS) entry which is preliminary data.</text>
</comment>
<dbReference type="EMBL" id="LUUB01000059">
    <property type="protein sequence ID" value="OAF08757.1"/>
    <property type="molecule type" value="Genomic_DNA"/>
</dbReference>
<evidence type="ECO:0000313" key="8">
    <source>
        <dbReference type="EMBL" id="OAF08757.1"/>
    </source>
</evidence>
<dbReference type="InterPro" id="IPR004674">
    <property type="entry name" value="AhpD"/>
</dbReference>
<keyword evidence="3 6" id="KW-0560">Oxidoreductase</keyword>
<proteinExistence type="inferred from homology"/>
<dbReference type="NCBIfam" id="TIGR00777">
    <property type="entry name" value="ahpD"/>
    <property type="match status" value="1"/>
</dbReference>
<evidence type="ECO:0000256" key="2">
    <source>
        <dbReference type="ARBA" id="ARBA00022862"/>
    </source>
</evidence>
<feature type="disulfide bond" evidence="6">
    <location>
        <begin position="131"/>
        <end position="134"/>
    </location>
</feature>
<dbReference type="HAMAP" id="MF_01676">
    <property type="entry name" value="AhpD"/>
    <property type="match status" value="1"/>
</dbReference>
<organism evidence="8 9">
    <name type="scientific">Bradyrhizobium centrolobii</name>
    <dbReference type="NCBI Taxonomy" id="1505087"/>
    <lineage>
        <taxon>Bacteria</taxon>
        <taxon>Pseudomonadati</taxon>
        <taxon>Pseudomonadota</taxon>
        <taxon>Alphaproteobacteria</taxon>
        <taxon>Hyphomicrobiales</taxon>
        <taxon>Nitrobacteraceae</taxon>
        <taxon>Bradyrhizobium</taxon>
    </lineage>
</organism>
<dbReference type="GO" id="GO:0015036">
    <property type="term" value="F:disulfide oxidoreductase activity"/>
    <property type="evidence" value="ECO:0007669"/>
    <property type="project" value="TreeGrafter"/>
</dbReference>
<keyword evidence="2 6" id="KW-0049">Antioxidant</keyword>
<feature type="domain" description="Carboxymuconolactone decarboxylase-like" evidence="7">
    <location>
        <begin position="94"/>
        <end position="171"/>
    </location>
</feature>
<keyword evidence="9" id="KW-1185">Reference proteome</keyword>
<dbReference type="RefSeq" id="WP_063700954.1">
    <property type="nucleotide sequence ID" value="NZ_LUUB01000059.1"/>
</dbReference>
<comment type="function">
    <text evidence="6">Antioxidant protein with alkyl hydroperoxidase activity. Required for the reduction of the AhpC active site cysteine residues and for the regeneration of the AhpC enzyme activity.</text>
</comment>
<dbReference type="EC" id="1.11.1.28" evidence="6"/>
<reference evidence="8 9" key="1">
    <citation type="submission" date="2016-03" db="EMBL/GenBank/DDBJ databases">
        <title>Draft Genome Sequence of the Strain BR 10245 (Bradyrhizobium sp.) isolated from nodules of Centrolobium paraense.</title>
        <authorList>
            <person name="Simoes-Araujo J.L.Sr."/>
            <person name="Barauna A.C."/>
            <person name="Silva K."/>
            <person name="Zilli J.E."/>
        </authorList>
    </citation>
    <scope>NUCLEOTIDE SEQUENCE [LARGE SCALE GENOMIC DNA]</scope>
    <source>
        <strain evidence="8 9">BR 10245</strain>
    </source>
</reference>
<sequence length="180" mass="19159">MLIHQLKDRIPDFASDVRINLTSMLADETLPPKSKYGVLLAAAIATRNAKVIAAMESAAAAVMTPAALETAKSAASVMAMTNVYYRFVHLASNPEYKTMPARLRMNVIDNPGVDKADFALWSLAVSAINGCGACIDAHEKALQEAWLDASEIQTAVRFAAIVQSVAIAIEAASHDTGQTV</sequence>
<evidence type="ECO:0000313" key="9">
    <source>
        <dbReference type="Proteomes" id="UP000076959"/>
    </source>
</evidence>
<dbReference type="OrthoDB" id="9801997at2"/>
<evidence type="ECO:0000256" key="6">
    <source>
        <dbReference type="HAMAP-Rule" id="MF_01676"/>
    </source>
</evidence>